<feature type="chain" id="PRO_5045673155" evidence="1">
    <location>
        <begin position="20"/>
        <end position="94"/>
    </location>
</feature>
<keyword evidence="3" id="KW-1185">Reference proteome</keyword>
<evidence type="ECO:0000313" key="3">
    <source>
        <dbReference type="Proteomes" id="UP001390339"/>
    </source>
</evidence>
<name>A0ABR2IHZ8_9PEZI</name>
<dbReference type="Proteomes" id="UP001390339">
    <property type="component" value="Unassembled WGS sequence"/>
</dbReference>
<protein>
    <submittedName>
        <fullName evidence="2">Uncharacterized protein</fullName>
    </submittedName>
</protein>
<evidence type="ECO:0000256" key="1">
    <source>
        <dbReference type="SAM" id="SignalP"/>
    </source>
</evidence>
<sequence>MQFMLGSVLLASLAALGSAAPVNSNSTSTETELVLRAAGAYCVYKFYPTFPYVGIYVPDNLIGSAQGIGAWGGGFIDNLRSAETASLNWCNPQD</sequence>
<accession>A0ABR2IHZ8</accession>
<reference evidence="2 3" key="1">
    <citation type="journal article" date="2024" name="IMA Fungus">
        <title>Apiospora arundinis, a panoply of carbohydrate-active enzymes and secondary metabolites.</title>
        <authorList>
            <person name="Sorensen T."/>
            <person name="Petersen C."/>
            <person name="Muurmann A.T."/>
            <person name="Christiansen J.V."/>
            <person name="Brundto M.L."/>
            <person name="Overgaard C.K."/>
            <person name="Boysen A.T."/>
            <person name="Wollenberg R.D."/>
            <person name="Larsen T.O."/>
            <person name="Sorensen J.L."/>
            <person name="Nielsen K.L."/>
            <person name="Sondergaard T.E."/>
        </authorList>
    </citation>
    <scope>NUCLEOTIDE SEQUENCE [LARGE SCALE GENOMIC DNA]</scope>
    <source>
        <strain evidence="2 3">AAU 773</strain>
    </source>
</reference>
<evidence type="ECO:0000313" key="2">
    <source>
        <dbReference type="EMBL" id="KAK8863207.1"/>
    </source>
</evidence>
<organism evidence="2 3">
    <name type="scientific">Apiospora arundinis</name>
    <dbReference type="NCBI Taxonomy" id="335852"/>
    <lineage>
        <taxon>Eukaryota</taxon>
        <taxon>Fungi</taxon>
        <taxon>Dikarya</taxon>
        <taxon>Ascomycota</taxon>
        <taxon>Pezizomycotina</taxon>
        <taxon>Sordariomycetes</taxon>
        <taxon>Xylariomycetidae</taxon>
        <taxon>Amphisphaeriales</taxon>
        <taxon>Apiosporaceae</taxon>
        <taxon>Apiospora</taxon>
    </lineage>
</organism>
<proteinExistence type="predicted"/>
<comment type="caution">
    <text evidence="2">The sequence shown here is derived from an EMBL/GenBank/DDBJ whole genome shotgun (WGS) entry which is preliminary data.</text>
</comment>
<keyword evidence="1" id="KW-0732">Signal</keyword>
<gene>
    <name evidence="2" type="ORF">PGQ11_009442</name>
</gene>
<feature type="signal peptide" evidence="1">
    <location>
        <begin position="1"/>
        <end position="19"/>
    </location>
</feature>
<dbReference type="EMBL" id="JAPCWZ010000005">
    <property type="protein sequence ID" value="KAK8863207.1"/>
    <property type="molecule type" value="Genomic_DNA"/>
</dbReference>